<dbReference type="InterPro" id="IPR029063">
    <property type="entry name" value="SAM-dependent_MTases_sf"/>
</dbReference>
<reference evidence="3" key="1">
    <citation type="journal article" date="2019" name="Int. J. Syst. Evol. Microbiol.">
        <title>The Global Catalogue of Microorganisms (GCM) 10K type strain sequencing project: providing services to taxonomists for standard genome sequencing and annotation.</title>
        <authorList>
            <consortium name="The Broad Institute Genomics Platform"/>
            <consortium name="The Broad Institute Genome Sequencing Center for Infectious Disease"/>
            <person name="Wu L."/>
            <person name="Ma J."/>
        </authorList>
    </citation>
    <scope>NUCLEOTIDE SEQUENCE [LARGE SCALE GENOMIC DNA]</scope>
    <source>
        <strain evidence="3">KCTC 23298</strain>
    </source>
</reference>
<dbReference type="Pfam" id="PF06634">
    <property type="entry name" value="DUF1156"/>
    <property type="match status" value="1"/>
</dbReference>
<organism evidence="2 3">
    <name type="scientific">Gemmobacter nanjingensis</name>
    <dbReference type="NCBI Taxonomy" id="488454"/>
    <lineage>
        <taxon>Bacteria</taxon>
        <taxon>Pseudomonadati</taxon>
        <taxon>Pseudomonadota</taxon>
        <taxon>Alphaproteobacteria</taxon>
        <taxon>Rhodobacterales</taxon>
        <taxon>Paracoccaceae</taxon>
        <taxon>Gemmobacter</taxon>
    </lineage>
</organism>
<name>A0ABQ3FSH0_9RHOB</name>
<dbReference type="SUPFAM" id="SSF53335">
    <property type="entry name" value="S-adenosyl-L-methionine-dependent methyltransferases"/>
    <property type="match status" value="1"/>
</dbReference>
<evidence type="ECO:0000259" key="1">
    <source>
        <dbReference type="Pfam" id="PF06634"/>
    </source>
</evidence>
<feature type="domain" description="DUF1156" evidence="1">
    <location>
        <begin position="15"/>
        <end position="86"/>
    </location>
</feature>
<dbReference type="EMBL" id="BMYI01000017">
    <property type="protein sequence ID" value="GHC34983.1"/>
    <property type="molecule type" value="Genomic_DNA"/>
</dbReference>
<evidence type="ECO:0000313" key="3">
    <source>
        <dbReference type="Proteomes" id="UP000658305"/>
    </source>
</evidence>
<dbReference type="Proteomes" id="UP000658305">
    <property type="component" value="Unassembled WGS sequence"/>
</dbReference>
<keyword evidence="3" id="KW-1185">Reference proteome</keyword>
<dbReference type="RefSeq" id="WP_189381995.1">
    <property type="nucleotide sequence ID" value="NZ_BMYI01000017.1"/>
</dbReference>
<sequence length="915" mass="100996">MPQSKPYKKKLIEVAIPLEAINAASAREKSIRHGHPSTLHLWWARRPLAACRAVLFAQLVDDPSSHPDQFPTHEDQERERQRLFAIIEDLVKWENSTNEEVLERARAEIRRSCGGVLPPVYDPFSGGGSIPLEAQRLGLPAYGSDLNPVAVMIGKAMIEIPPKFKDMAPIHPGIKERSFYRNAEGLAEDVKYYGEWMREKAWERIGHLYPQVDLPKEYGGGKGTVVAWIWARTVPSPDPAFADVDVPLVRSFQLSDTAWVEPVVDGKHYSFRVRTGGLPNAGKLDGTVSRQGGRCLVSNSAMPLNYIRETARKRGLGQKLMAVVVEGTRGRVFISPTPEMEKTAFLSKPNWLPEELVTTPSHEVDRLPMYGMTTWGAAFTDRQATALTTFVDVAKELKTQIANDLRRHGDLGAVDPTEYSNAIRVYLSCAIDRCADAWSTIATWATSGFIRFTFARQAIAMTWDFAECNVFSTSTGNFGGAVDWVVKALSELPALGMGSLKQADARFAVLPKASCLSTDPPYYDNIGYADLSDYFYVWLKRSVGDIYPEVFSTIAVPKSDELVAMPHRHKNRRAAEDYFLNGMSEAFANIAGQLDHSLPATVYYAFKQSEVSEEGLTSSGWATFLEAIISSGLSVVGTWPVRTERAGRTISVGTNALATSVVLVCRKKEASAEVITRAEFIRALKRELPPAIGELQAANIAPADMPQSAIGPGMGVFSRYKAVLESDDSPMTVKAALQLINRELDEYLGGIQGEFDADTRFAITWFEQNGLKAGDYGTANNIATARGISVESVKHAGIVESAAGKVRILKRDEMDAEWEPDADGHLTVWECCQHLVRLHEKHGIGYEAAVMLKKFGPKADDVRDLAYVLYNICEKRGDAKEATAYNALIADWTDLTREAATAPLANRSGQMRFEV</sequence>
<evidence type="ECO:0000313" key="2">
    <source>
        <dbReference type="EMBL" id="GHC34983.1"/>
    </source>
</evidence>
<protein>
    <recommendedName>
        <fullName evidence="1">DUF1156 domain-containing protein</fullName>
    </recommendedName>
</protein>
<comment type="caution">
    <text evidence="2">The sequence shown here is derived from an EMBL/GenBank/DDBJ whole genome shotgun (WGS) entry which is preliminary data.</text>
</comment>
<proteinExistence type="predicted"/>
<gene>
    <name evidence="2" type="ORF">GCM10007291_40300</name>
</gene>
<dbReference type="InterPro" id="IPR009537">
    <property type="entry name" value="DUF1156"/>
</dbReference>
<accession>A0ABQ3FSH0</accession>